<accession>A0A0F7L6T5</accession>
<name>A0A0F7L6T5_9VIRU</name>
<organism evidence="1">
    <name type="scientific">uncultured marine virus</name>
    <dbReference type="NCBI Taxonomy" id="186617"/>
    <lineage>
        <taxon>Viruses</taxon>
        <taxon>environmental samples</taxon>
    </lineage>
</organism>
<reference evidence="1" key="1">
    <citation type="journal article" date="2015" name="Front. Microbiol.">
        <title>Combining genomic sequencing methods to explore viral diversity and reveal potential virus-host interactions.</title>
        <authorList>
            <person name="Chow C.E."/>
            <person name="Winget D.M."/>
            <person name="White R.A.III."/>
            <person name="Hallam S.J."/>
            <person name="Suttle C.A."/>
        </authorList>
    </citation>
    <scope>NUCLEOTIDE SEQUENCE</scope>
    <source>
        <strain evidence="1">H4084944</strain>
    </source>
</reference>
<proteinExistence type="predicted"/>
<sequence length="181" mass="18792">MAEVAIAAAVVGAVGTMKQGAAQKAMYDAQATQTMVQARSNVIKSRREALKYKQDGVAVLDKMRKTIATVSARGAAGSIDPFSGSTGNLQINIFDQGYLDFSINKDNTNMARENMNIIQKSAEYQAGIYRAAGKAAKQAATFKAITSVAMAGATYGMGFGGAGAGDPSGVSQMGGTWQGNF</sequence>
<dbReference type="EMBL" id="KR029590">
    <property type="protein sequence ID" value="AKH47278.1"/>
    <property type="molecule type" value="Genomic_DNA"/>
</dbReference>
<reference evidence="1" key="2">
    <citation type="submission" date="2015-03" db="EMBL/GenBank/DDBJ databases">
        <authorList>
            <person name="Chow C.-E.T."/>
            <person name="Winget D.M."/>
            <person name="White R.A.III."/>
            <person name="Hallam S.J."/>
            <person name="Suttle C.A."/>
        </authorList>
    </citation>
    <scope>NUCLEOTIDE SEQUENCE</scope>
    <source>
        <strain evidence="1">H4084944</strain>
    </source>
</reference>
<evidence type="ECO:0000313" key="1">
    <source>
        <dbReference type="EMBL" id="AKH47278.1"/>
    </source>
</evidence>
<protein>
    <submittedName>
        <fullName evidence="1">Uncharacterized protein</fullName>
    </submittedName>
</protein>